<name>A0A645EIS8_9ZZZZ</name>
<dbReference type="Pfam" id="PF01314">
    <property type="entry name" value="AFOR_C"/>
    <property type="match status" value="1"/>
</dbReference>
<reference evidence="2" key="1">
    <citation type="submission" date="2019-08" db="EMBL/GenBank/DDBJ databases">
        <authorList>
            <person name="Kucharzyk K."/>
            <person name="Murdoch R.W."/>
            <person name="Higgins S."/>
            <person name="Loffler F."/>
        </authorList>
    </citation>
    <scope>NUCLEOTIDE SEQUENCE</scope>
</reference>
<gene>
    <name evidence="2" type="ORF">SDC9_148249</name>
</gene>
<evidence type="ECO:0000313" key="2">
    <source>
        <dbReference type="EMBL" id="MPN01049.1"/>
    </source>
</evidence>
<dbReference type="Gene3D" id="1.10.599.10">
    <property type="entry name" value="Aldehyde Ferredoxin Oxidoreductase Protein, subunit A, domain 3"/>
    <property type="match status" value="1"/>
</dbReference>
<sequence length="171" mass="18725">MGSIPAGDMGDVGNLLDTIGDNFLDPARAFDAEYIPKCSALMWRRGHFIDCLGICMFVAGVSFQLIADTLNAVTGWDFTWQECTEVGERVLTMMRSFNVKNGHTRADNSLSPRILEAPINGPAKGVSIAPKIDSMLDIYYDALGWDMDGKPLPKTLIRLGLKDVAKDLAKI</sequence>
<dbReference type="InterPro" id="IPR001203">
    <property type="entry name" value="OxRdtase_Ald_Fedxn_C"/>
</dbReference>
<dbReference type="EMBL" id="VSSQ01047071">
    <property type="protein sequence ID" value="MPN01049.1"/>
    <property type="molecule type" value="Genomic_DNA"/>
</dbReference>
<dbReference type="PANTHER" id="PTHR30038:SF0">
    <property type="entry name" value="TUNGSTEN-CONTAINING ALDEHYDE FERREDOXIN OXIDOREDUCTASE"/>
    <property type="match status" value="1"/>
</dbReference>
<dbReference type="InterPro" id="IPR036021">
    <property type="entry name" value="Tungsten_al_ferr_oxy-like_C"/>
</dbReference>
<dbReference type="InterPro" id="IPR051919">
    <property type="entry name" value="W-dependent_AOR"/>
</dbReference>
<dbReference type="GO" id="GO:0009055">
    <property type="term" value="F:electron transfer activity"/>
    <property type="evidence" value="ECO:0007669"/>
    <property type="project" value="InterPro"/>
</dbReference>
<dbReference type="SUPFAM" id="SSF48310">
    <property type="entry name" value="Aldehyde ferredoxin oxidoreductase, C-terminal domains"/>
    <property type="match status" value="1"/>
</dbReference>
<feature type="domain" description="Aldehyde ferredoxin oxidoreductase C-terminal" evidence="1">
    <location>
        <begin position="33"/>
        <end position="161"/>
    </location>
</feature>
<dbReference type="PANTHER" id="PTHR30038">
    <property type="entry name" value="ALDEHYDE FERREDOXIN OXIDOREDUCTASE"/>
    <property type="match status" value="1"/>
</dbReference>
<evidence type="ECO:0000259" key="1">
    <source>
        <dbReference type="Pfam" id="PF01314"/>
    </source>
</evidence>
<accession>A0A645EIS8</accession>
<dbReference type="InterPro" id="IPR013985">
    <property type="entry name" value="Ald_Fedxn_OxRdtase_dom3"/>
</dbReference>
<dbReference type="GO" id="GO:0016625">
    <property type="term" value="F:oxidoreductase activity, acting on the aldehyde or oxo group of donors, iron-sulfur protein as acceptor"/>
    <property type="evidence" value="ECO:0007669"/>
    <property type="project" value="InterPro"/>
</dbReference>
<dbReference type="AlphaFoldDB" id="A0A645EIS8"/>
<proteinExistence type="predicted"/>
<dbReference type="GO" id="GO:0051536">
    <property type="term" value="F:iron-sulfur cluster binding"/>
    <property type="evidence" value="ECO:0007669"/>
    <property type="project" value="InterPro"/>
</dbReference>
<organism evidence="2">
    <name type="scientific">bioreactor metagenome</name>
    <dbReference type="NCBI Taxonomy" id="1076179"/>
    <lineage>
        <taxon>unclassified sequences</taxon>
        <taxon>metagenomes</taxon>
        <taxon>ecological metagenomes</taxon>
    </lineage>
</organism>
<protein>
    <recommendedName>
        <fullName evidence="1">Aldehyde ferredoxin oxidoreductase C-terminal domain-containing protein</fullName>
    </recommendedName>
</protein>
<comment type="caution">
    <text evidence="2">The sequence shown here is derived from an EMBL/GenBank/DDBJ whole genome shotgun (WGS) entry which is preliminary data.</text>
</comment>